<keyword evidence="4" id="KW-0436">Ligase</keyword>
<dbReference type="GO" id="GO:0005524">
    <property type="term" value="F:ATP binding"/>
    <property type="evidence" value="ECO:0007669"/>
    <property type="project" value="UniProtKB-KW"/>
</dbReference>
<dbReference type="Pfam" id="PF01042">
    <property type="entry name" value="Ribonuc_L-PSP"/>
    <property type="match status" value="2"/>
</dbReference>
<dbReference type="GO" id="GO:0017183">
    <property type="term" value="P:protein histidyl modification to diphthamide"/>
    <property type="evidence" value="ECO:0007669"/>
    <property type="project" value="TreeGrafter"/>
</dbReference>
<evidence type="ECO:0000256" key="4">
    <source>
        <dbReference type="ARBA" id="ARBA00022598"/>
    </source>
</evidence>
<dbReference type="Pfam" id="PF01902">
    <property type="entry name" value="Diphthami_syn_2"/>
    <property type="match status" value="1"/>
</dbReference>
<dbReference type="FunFam" id="3.40.50.620:FF:000145">
    <property type="entry name" value="ATP-binding domain containing protein"/>
    <property type="match status" value="1"/>
</dbReference>
<evidence type="ECO:0000256" key="9">
    <source>
        <dbReference type="ARBA" id="ARBA00048108"/>
    </source>
</evidence>
<evidence type="ECO:0000256" key="3">
    <source>
        <dbReference type="ARBA" id="ARBA00018426"/>
    </source>
</evidence>
<dbReference type="EMBL" id="CP014501">
    <property type="protein sequence ID" value="ANB13534.1"/>
    <property type="molecule type" value="Genomic_DNA"/>
</dbReference>
<dbReference type="InterPro" id="IPR014729">
    <property type="entry name" value="Rossmann-like_a/b/a_fold"/>
</dbReference>
<dbReference type="RefSeq" id="XP_018736011.1">
    <property type="nucleotide sequence ID" value="XM_018878739.1"/>
</dbReference>
<proteinExistence type="predicted"/>
<keyword evidence="6" id="KW-0067">ATP-binding</keyword>
<evidence type="ECO:0000256" key="7">
    <source>
        <dbReference type="ARBA" id="ARBA00029814"/>
    </source>
</evidence>
<dbReference type="NCBIfam" id="TIGR00290">
    <property type="entry name" value="MJ0570_dom"/>
    <property type="match status" value="1"/>
</dbReference>
<dbReference type="InterPro" id="IPR006175">
    <property type="entry name" value="YjgF/YER057c/UK114"/>
</dbReference>
<accession>A0A167E1G7</accession>
<dbReference type="Gene3D" id="3.40.50.620">
    <property type="entry name" value="HUPs"/>
    <property type="match status" value="1"/>
</dbReference>
<organism evidence="11 12">
    <name type="scientific">Sugiyamaella lignohabitans</name>
    <dbReference type="NCBI Taxonomy" id="796027"/>
    <lineage>
        <taxon>Eukaryota</taxon>
        <taxon>Fungi</taxon>
        <taxon>Dikarya</taxon>
        <taxon>Ascomycota</taxon>
        <taxon>Saccharomycotina</taxon>
        <taxon>Dipodascomycetes</taxon>
        <taxon>Dipodascales</taxon>
        <taxon>Trichomonascaceae</taxon>
        <taxon>Sugiyamaella</taxon>
    </lineage>
</organism>
<name>A0A167E1G7_9ASCO</name>
<dbReference type="Gene3D" id="3.90.1490.10">
    <property type="entry name" value="putative n-type atp pyrophosphatase, domain 2"/>
    <property type="match status" value="1"/>
</dbReference>
<evidence type="ECO:0000256" key="5">
    <source>
        <dbReference type="ARBA" id="ARBA00022741"/>
    </source>
</evidence>
<dbReference type="OrthoDB" id="686384at2759"/>
<evidence type="ECO:0000313" key="12">
    <source>
        <dbReference type="Proteomes" id="UP000189580"/>
    </source>
</evidence>
<keyword evidence="12" id="KW-1185">Reference proteome</keyword>
<dbReference type="Proteomes" id="UP000189580">
    <property type="component" value="Chromosome a"/>
</dbReference>
<dbReference type="InterPro" id="IPR002761">
    <property type="entry name" value="Diphthami_syn_dom"/>
</dbReference>
<feature type="domain" description="Diphthamide synthase" evidence="10">
    <location>
        <begin position="1"/>
        <end position="228"/>
    </location>
</feature>
<keyword evidence="5" id="KW-0547">Nucleotide-binding</keyword>
<gene>
    <name evidence="11" type="primary">DPH6</name>
    <name evidence="11" type="ORF">AWJ20_1830</name>
</gene>
<evidence type="ECO:0000256" key="6">
    <source>
        <dbReference type="ARBA" id="ARBA00022840"/>
    </source>
</evidence>
<dbReference type="FunFam" id="3.90.1490.10:FF:000001">
    <property type="entry name" value="Diphthine--ammonia ligase"/>
    <property type="match status" value="1"/>
</dbReference>
<dbReference type="EC" id="6.3.1.14" evidence="2"/>
<comment type="pathway">
    <text evidence="1">Protein modification; peptidyl-diphthamide biosynthesis.</text>
</comment>
<dbReference type="CDD" id="cd06156">
    <property type="entry name" value="eu_AANH_C_2"/>
    <property type="match status" value="1"/>
</dbReference>
<dbReference type="GeneID" id="30033676"/>
<protein>
    <recommendedName>
        <fullName evidence="3">Diphthine--ammonia ligase</fullName>
        <ecNumber evidence="2">6.3.1.14</ecNumber>
    </recommendedName>
    <alternativeName>
        <fullName evidence="7">Diphthamide synthase</fullName>
    </alternativeName>
    <alternativeName>
        <fullName evidence="8">Diphthamide synthetase</fullName>
    </alternativeName>
</protein>
<dbReference type="GO" id="GO:0017178">
    <property type="term" value="F:diphthine-ammonia ligase activity"/>
    <property type="evidence" value="ECO:0007669"/>
    <property type="project" value="UniProtKB-EC"/>
</dbReference>
<dbReference type="Gene3D" id="3.30.1330.40">
    <property type="entry name" value="RutC-like"/>
    <property type="match status" value="2"/>
</dbReference>
<dbReference type="CDD" id="cd01994">
    <property type="entry name" value="AANH_PF0828-like"/>
    <property type="match status" value="1"/>
</dbReference>
<evidence type="ECO:0000259" key="10">
    <source>
        <dbReference type="Pfam" id="PF01902"/>
    </source>
</evidence>
<comment type="catalytic activity">
    <reaction evidence="9">
        <text>diphthine-[translation elongation factor 2] + NH4(+) + ATP = diphthamide-[translation elongation factor 2] + AMP + diphosphate + H(+)</text>
        <dbReference type="Rhea" id="RHEA:19753"/>
        <dbReference type="Rhea" id="RHEA-COMP:10172"/>
        <dbReference type="Rhea" id="RHEA-COMP:10174"/>
        <dbReference type="ChEBI" id="CHEBI:15378"/>
        <dbReference type="ChEBI" id="CHEBI:16692"/>
        <dbReference type="ChEBI" id="CHEBI:28938"/>
        <dbReference type="ChEBI" id="CHEBI:30616"/>
        <dbReference type="ChEBI" id="CHEBI:33019"/>
        <dbReference type="ChEBI" id="CHEBI:82696"/>
        <dbReference type="ChEBI" id="CHEBI:456215"/>
        <dbReference type="EC" id="6.3.1.14"/>
    </reaction>
</comment>
<dbReference type="InterPro" id="IPR035959">
    <property type="entry name" value="RutC-like_sf"/>
</dbReference>
<dbReference type="PANTHER" id="PTHR12196:SF2">
    <property type="entry name" value="DIPHTHINE--AMMONIA LIGASE"/>
    <property type="match status" value="1"/>
</dbReference>
<sequence>MKFVGLVSGGKDSCFNILHCINLGHELVALANLYPPADHRSDELDSFMYQTVGFHAVELYGEALGVPLYRSPILGKSIAQGLDYSETANDESEDLYLLLQKVKSAHPDVQGVSVGAILSTYQRTRVENVCSRLGLVSLAFLWQRSQAELLDEIIDSGVDARIIKTAGIGLNKTHLGKSLAEMRGELIKLNKIYGLHLCGEGGEYETLVFNAPIFRKKLVIVDTTIVDHSSDDVSYLRLRVVLEPKSVEERAQEAKYITTTPPLFETKFQDYYEEIFEDASRISEAPELGVRERTRVIEEVVIDTRNLLSVSNITSNSNTLEGEVEDVFTHLISTLKDKDLSIDSVVFVSLLISDMSKFQDINRLYNRYFVKPNPPARFCIQTTIPGNRQVQLSAIAVRHGKRDGLHVQGQSYWAPANIGPYSQAISSNGLTYLAGQIGLTPATMTLVTEPLQELVLSLQNISRVQEATCSDPAYGVAFVSHFDSSSAGLVEKLWDTYVESSSFASLSKPALLVAGVPGLPRNASYELTCLGIEKAYHIQYVNEHDELDSDDDSAKGKHEPLFVWPQEYSEATVLGITRFGHKTTITTASDSPKDLTEVAKESTYGTLISATVYSTIHSAADIEFPCEIIPTTWLNYRGKPVSIGAVFLFSH</sequence>
<reference evidence="11 12" key="1">
    <citation type="submission" date="2016-02" db="EMBL/GenBank/DDBJ databases">
        <title>Complete genome sequence and transcriptome regulation of the pentose utilising yeast Sugiyamaella lignohabitans.</title>
        <authorList>
            <person name="Bellasio M."/>
            <person name="Peymann A."/>
            <person name="Valli M."/>
            <person name="Sipitzky M."/>
            <person name="Graf A."/>
            <person name="Sauer M."/>
            <person name="Marx H."/>
            <person name="Mattanovich D."/>
        </authorList>
    </citation>
    <scope>NUCLEOTIDE SEQUENCE [LARGE SCALE GENOMIC DNA]</scope>
    <source>
        <strain evidence="11 12">CBS 10342</strain>
    </source>
</reference>
<dbReference type="AlphaFoldDB" id="A0A167E1G7"/>
<dbReference type="KEGG" id="slb:AWJ20_1830"/>
<dbReference type="InterPro" id="IPR030662">
    <property type="entry name" value="DPH6/MJ0570"/>
</dbReference>
<dbReference type="PANTHER" id="PTHR12196">
    <property type="entry name" value="DOMAIN OF UNKNOWN FUNCTION 71 DUF71 -CONTAINING PROTEIN"/>
    <property type="match status" value="1"/>
</dbReference>
<evidence type="ECO:0000256" key="2">
    <source>
        <dbReference type="ARBA" id="ARBA00012089"/>
    </source>
</evidence>
<dbReference type="SUPFAM" id="SSF52402">
    <property type="entry name" value="Adenine nucleotide alpha hydrolases-like"/>
    <property type="match status" value="1"/>
</dbReference>
<dbReference type="SUPFAM" id="SSF55298">
    <property type="entry name" value="YjgF-like"/>
    <property type="match status" value="2"/>
</dbReference>
<evidence type="ECO:0000256" key="8">
    <source>
        <dbReference type="ARBA" id="ARBA00031552"/>
    </source>
</evidence>
<evidence type="ECO:0000256" key="1">
    <source>
        <dbReference type="ARBA" id="ARBA00005156"/>
    </source>
</evidence>
<evidence type="ECO:0000313" key="11">
    <source>
        <dbReference type="EMBL" id="ANB13534.1"/>
    </source>
</evidence>
<dbReference type="CDD" id="cd06155">
    <property type="entry name" value="eu_AANH_C_1"/>
    <property type="match status" value="1"/>
</dbReference>